<evidence type="ECO:0000313" key="2">
    <source>
        <dbReference type="Proteomes" id="UP001163603"/>
    </source>
</evidence>
<protein>
    <submittedName>
        <fullName evidence="1">Uncharacterized protein</fullName>
    </submittedName>
</protein>
<keyword evidence="2" id="KW-1185">Reference proteome</keyword>
<dbReference type="Proteomes" id="UP001163603">
    <property type="component" value="Chromosome 1"/>
</dbReference>
<organism evidence="1 2">
    <name type="scientific">Pistacia integerrima</name>
    <dbReference type="NCBI Taxonomy" id="434235"/>
    <lineage>
        <taxon>Eukaryota</taxon>
        <taxon>Viridiplantae</taxon>
        <taxon>Streptophyta</taxon>
        <taxon>Embryophyta</taxon>
        <taxon>Tracheophyta</taxon>
        <taxon>Spermatophyta</taxon>
        <taxon>Magnoliopsida</taxon>
        <taxon>eudicotyledons</taxon>
        <taxon>Gunneridae</taxon>
        <taxon>Pentapetalae</taxon>
        <taxon>rosids</taxon>
        <taxon>malvids</taxon>
        <taxon>Sapindales</taxon>
        <taxon>Anacardiaceae</taxon>
        <taxon>Pistacia</taxon>
    </lineage>
</organism>
<accession>A0ACC0ZLJ9</accession>
<proteinExistence type="predicted"/>
<evidence type="ECO:0000313" key="1">
    <source>
        <dbReference type="EMBL" id="KAJ0053039.1"/>
    </source>
</evidence>
<dbReference type="EMBL" id="CM047736">
    <property type="protein sequence ID" value="KAJ0053039.1"/>
    <property type="molecule type" value="Genomic_DNA"/>
</dbReference>
<sequence>MVQFFNLSDLFLQKQGCKD</sequence>
<reference evidence="2" key="1">
    <citation type="journal article" date="2023" name="G3 (Bethesda)">
        <title>Genome assembly and association tests identify interacting loci associated with vigor, precocity, and sex in interspecific pistachio rootstocks.</title>
        <authorList>
            <person name="Palmer W."/>
            <person name="Jacygrad E."/>
            <person name="Sagayaradj S."/>
            <person name="Cavanaugh K."/>
            <person name="Han R."/>
            <person name="Bertier L."/>
            <person name="Beede B."/>
            <person name="Kafkas S."/>
            <person name="Golino D."/>
            <person name="Preece J."/>
            <person name="Michelmore R."/>
        </authorList>
    </citation>
    <scope>NUCLEOTIDE SEQUENCE [LARGE SCALE GENOMIC DNA]</scope>
</reference>
<comment type="caution">
    <text evidence="1">The sequence shown here is derived from an EMBL/GenBank/DDBJ whole genome shotgun (WGS) entry which is preliminary data.</text>
</comment>
<name>A0ACC0ZLJ9_9ROSI</name>
<gene>
    <name evidence="1" type="ORF">Pint_03102</name>
</gene>